<dbReference type="RefSeq" id="XP_007775569.1">
    <property type="nucleotide sequence ID" value="XM_007777379.1"/>
</dbReference>
<dbReference type="AlphaFoldDB" id="R7SEF1"/>
<feature type="region of interest" description="Disordered" evidence="1">
    <location>
        <begin position="124"/>
        <end position="154"/>
    </location>
</feature>
<dbReference type="OrthoDB" id="3250555at2759"/>
<dbReference type="EMBL" id="JH711593">
    <property type="protein sequence ID" value="EIW74205.1"/>
    <property type="molecule type" value="Genomic_DNA"/>
</dbReference>
<evidence type="ECO:0000313" key="2">
    <source>
        <dbReference type="EMBL" id="EIW74205.1"/>
    </source>
</evidence>
<feature type="compositionally biased region" description="Polar residues" evidence="1">
    <location>
        <begin position="1"/>
        <end position="21"/>
    </location>
</feature>
<dbReference type="Gene3D" id="1.10.472.10">
    <property type="entry name" value="Cyclin-like"/>
    <property type="match status" value="1"/>
</dbReference>
<sequence length="591" mass="64548">MSSPQSHEISPQRSSSPTTSLDLEAFSYVSGLSTRTSEPSSASIELGEDMPKDLTVRCSPTTAQIGTSRSRTLADNLSHPFILVTRSESFSLCDAGSFSPGLPSVGIPTPPTRYSSTRRKILSPATLGGDLDGPAPPKRIKTSHPALGTKGPASLRKARSLMAQASLEKENESFRSLYCGPTMPRPADFAVCAPTSVPDLRPHAITVASEPIPADRFQNGISALGGPTILVPSLYYPCGDYAFQPVLSEEDCAGLRIQRLLEKEDTDFRAPESTSMITDDRLWDRALGIPSELRTKAIRWLLDVLPDVLLPHEDDLHDQLSTSPETRFCAARMLLRYLYCAVGAGSCGGFDDARGNYRPYDHSSGTCDDDMIDMVAGKALLIDEGLESLIWDVTLACLALSVKLHRDVMPPLEPVCMSDFRALLRYKVSLDDFETAQRDVLSALDYRLGTVTPQSYLDELWIASASLRGAVGTTEMWANVQKEVWDMLFDALLGTEVDVLRYCLSVLTGAALLDGLVVALARKYKAEAGKAISGSRHRGDQVTMEVWQEHVRRAICEIRGVDLDIQDLLDVSKDDLEDCRTWLGRAVSQAG</sequence>
<feature type="region of interest" description="Disordered" evidence="1">
    <location>
        <begin position="1"/>
        <end position="54"/>
    </location>
</feature>
<proteinExistence type="predicted"/>
<organism evidence="2 3">
    <name type="scientific">Coniophora puteana (strain RWD-64-598)</name>
    <name type="common">Brown rot fungus</name>
    <dbReference type="NCBI Taxonomy" id="741705"/>
    <lineage>
        <taxon>Eukaryota</taxon>
        <taxon>Fungi</taxon>
        <taxon>Dikarya</taxon>
        <taxon>Basidiomycota</taxon>
        <taxon>Agaricomycotina</taxon>
        <taxon>Agaricomycetes</taxon>
        <taxon>Agaricomycetidae</taxon>
        <taxon>Boletales</taxon>
        <taxon>Coniophorineae</taxon>
        <taxon>Coniophoraceae</taxon>
        <taxon>Coniophora</taxon>
    </lineage>
</organism>
<dbReference type="KEGG" id="cput:CONPUDRAFT_170229"/>
<reference evidence="3" key="1">
    <citation type="journal article" date="2012" name="Science">
        <title>The Paleozoic origin of enzymatic lignin decomposition reconstructed from 31 fungal genomes.</title>
        <authorList>
            <person name="Floudas D."/>
            <person name="Binder M."/>
            <person name="Riley R."/>
            <person name="Barry K."/>
            <person name="Blanchette R.A."/>
            <person name="Henrissat B."/>
            <person name="Martinez A.T."/>
            <person name="Otillar R."/>
            <person name="Spatafora J.W."/>
            <person name="Yadav J.S."/>
            <person name="Aerts A."/>
            <person name="Benoit I."/>
            <person name="Boyd A."/>
            <person name="Carlson A."/>
            <person name="Copeland A."/>
            <person name="Coutinho P.M."/>
            <person name="de Vries R.P."/>
            <person name="Ferreira P."/>
            <person name="Findley K."/>
            <person name="Foster B."/>
            <person name="Gaskell J."/>
            <person name="Glotzer D."/>
            <person name="Gorecki P."/>
            <person name="Heitman J."/>
            <person name="Hesse C."/>
            <person name="Hori C."/>
            <person name="Igarashi K."/>
            <person name="Jurgens J.A."/>
            <person name="Kallen N."/>
            <person name="Kersten P."/>
            <person name="Kohler A."/>
            <person name="Kuees U."/>
            <person name="Kumar T.K.A."/>
            <person name="Kuo A."/>
            <person name="LaButti K."/>
            <person name="Larrondo L.F."/>
            <person name="Lindquist E."/>
            <person name="Ling A."/>
            <person name="Lombard V."/>
            <person name="Lucas S."/>
            <person name="Lundell T."/>
            <person name="Martin R."/>
            <person name="McLaughlin D.J."/>
            <person name="Morgenstern I."/>
            <person name="Morin E."/>
            <person name="Murat C."/>
            <person name="Nagy L.G."/>
            <person name="Nolan M."/>
            <person name="Ohm R.A."/>
            <person name="Patyshakuliyeva A."/>
            <person name="Rokas A."/>
            <person name="Ruiz-Duenas F.J."/>
            <person name="Sabat G."/>
            <person name="Salamov A."/>
            <person name="Samejima M."/>
            <person name="Schmutz J."/>
            <person name="Slot J.C."/>
            <person name="St John F."/>
            <person name="Stenlid J."/>
            <person name="Sun H."/>
            <person name="Sun S."/>
            <person name="Syed K."/>
            <person name="Tsang A."/>
            <person name="Wiebenga A."/>
            <person name="Young D."/>
            <person name="Pisabarro A."/>
            <person name="Eastwood D.C."/>
            <person name="Martin F."/>
            <person name="Cullen D."/>
            <person name="Grigoriev I.V."/>
            <person name="Hibbett D.S."/>
        </authorList>
    </citation>
    <scope>NUCLEOTIDE SEQUENCE [LARGE SCALE GENOMIC DNA]</scope>
    <source>
        <strain evidence="3">RWD-64-598 SS2</strain>
    </source>
</reference>
<accession>R7SEF1</accession>
<name>R7SEF1_CONPW</name>
<dbReference type="eggNOG" id="ENOG502SQPF">
    <property type="taxonomic scope" value="Eukaryota"/>
</dbReference>
<feature type="compositionally biased region" description="Polar residues" evidence="1">
    <location>
        <begin position="30"/>
        <end position="43"/>
    </location>
</feature>
<gene>
    <name evidence="2" type="ORF">CONPUDRAFT_170229</name>
</gene>
<keyword evidence="3" id="KW-1185">Reference proteome</keyword>
<protein>
    <submittedName>
        <fullName evidence="2">Uncharacterized protein</fullName>
    </submittedName>
</protein>
<evidence type="ECO:0000256" key="1">
    <source>
        <dbReference type="SAM" id="MobiDB-lite"/>
    </source>
</evidence>
<dbReference type="Proteomes" id="UP000053558">
    <property type="component" value="Unassembled WGS sequence"/>
</dbReference>
<evidence type="ECO:0000313" key="3">
    <source>
        <dbReference type="Proteomes" id="UP000053558"/>
    </source>
</evidence>
<dbReference type="GeneID" id="19206413"/>